<name>A0AA39GK06_SARSR</name>
<reference evidence="2" key="1">
    <citation type="submission" date="2022-10" db="EMBL/GenBank/DDBJ databases">
        <title>Determination and structural analysis of whole genome sequence of Sarocladium strictum F4-1.</title>
        <authorList>
            <person name="Hu L."/>
            <person name="Jiang Y."/>
        </authorList>
    </citation>
    <scope>NUCLEOTIDE SEQUENCE</scope>
    <source>
        <strain evidence="2">F4-1</strain>
    </source>
</reference>
<comment type="caution">
    <text evidence="2">The sequence shown here is derived from an EMBL/GenBank/DDBJ whole genome shotgun (WGS) entry which is preliminary data.</text>
</comment>
<organism evidence="2 3">
    <name type="scientific">Sarocladium strictum</name>
    <name type="common">Black bundle disease fungus</name>
    <name type="synonym">Acremonium strictum</name>
    <dbReference type="NCBI Taxonomy" id="5046"/>
    <lineage>
        <taxon>Eukaryota</taxon>
        <taxon>Fungi</taxon>
        <taxon>Dikarya</taxon>
        <taxon>Ascomycota</taxon>
        <taxon>Pezizomycotina</taxon>
        <taxon>Sordariomycetes</taxon>
        <taxon>Hypocreomycetidae</taxon>
        <taxon>Hypocreales</taxon>
        <taxon>Sarocladiaceae</taxon>
        <taxon>Sarocladium</taxon>
    </lineage>
</organism>
<keyword evidence="1" id="KW-0732">Signal</keyword>
<proteinExistence type="predicted"/>
<keyword evidence="3" id="KW-1185">Reference proteome</keyword>
<feature type="signal peptide" evidence="1">
    <location>
        <begin position="1"/>
        <end position="17"/>
    </location>
</feature>
<dbReference type="EMBL" id="JAPDFR010000003">
    <property type="protein sequence ID" value="KAK0388451.1"/>
    <property type="molecule type" value="Genomic_DNA"/>
</dbReference>
<protein>
    <submittedName>
        <fullName evidence="2">Uncharacterized protein</fullName>
    </submittedName>
</protein>
<sequence>MRFSLAVLAAVASTATALPILDTINSLVGGGNNVANEAGSVVHVVWTNIKAGNIVSLSVLDAAAENVLAHTCGDELVGGAFKAMPINFSQVTPEGLGSFLINDSQYLVSDVLQGGAGGVQCVQKNIPDAAVLDCVVPVVAGLVLPIVSEVSEIVTCLTSGLPLIGNLPVLSSLPL</sequence>
<dbReference type="AlphaFoldDB" id="A0AA39GK06"/>
<evidence type="ECO:0000313" key="2">
    <source>
        <dbReference type="EMBL" id="KAK0388451.1"/>
    </source>
</evidence>
<evidence type="ECO:0000256" key="1">
    <source>
        <dbReference type="SAM" id="SignalP"/>
    </source>
</evidence>
<dbReference type="Proteomes" id="UP001175261">
    <property type="component" value="Unassembled WGS sequence"/>
</dbReference>
<gene>
    <name evidence="2" type="ORF">NLU13_4695</name>
</gene>
<accession>A0AA39GK06</accession>
<evidence type="ECO:0000313" key="3">
    <source>
        <dbReference type="Proteomes" id="UP001175261"/>
    </source>
</evidence>
<feature type="chain" id="PRO_5041255904" evidence="1">
    <location>
        <begin position="18"/>
        <end position="175"/>
    </location>
</feature>